<reference evidence="1 2" key="1">
    <citation type="submission" date="2020-01" db="EMBL/GenBank/DDBJ databases">
        <authorList>
            <person name="Liu G."/>
            <person name="Liu B."/>
        </authorList>
    </citation>
    <scope>NUCLEOTIDE SEQUENCE [LARGE SCALE GENOMIC DNA]</scope>
    <source>
        <strain evidence="1 2">FJAT-51161</strain>
    </source>
</reference>
<evidence type="ECO:0000313" key="1">
    <source>
        <dbReference type="EMBL" id="QQP10410.1"/>
    </source>
</evidence>
<keyword evidence="2" id="KW-1185">Reference proteome</keyword>
<protein>
    <submittedName>
        <fullName evidence="1">Uncharacterized protein</fullName>
    </submittedName>
</protein>
<dbReference type="RefSeq" id="WP_053592498.1">
    <property type="nucleotide sequence ID" value="NZ_CP067341.1"/>
</dbReference>
<gene>
    <name evidence="1" type="ORF">FJQ98_14050</name>
</gene>
<organism evidence="1 2">
    <name type="scientific">Lysinibacillus agricola</name>
    <dbReference type="NCBI Taxonomy" id="2590012"/>
    <lineage>
        <taxon>Bacteria</taxon>
        <taxon>Bacillati</taxon>
        <taxon>Bacillota</taxon>
        <taxon>Bacilli</taxon>
        <taxon>Bacillales</taxon>
        <taxon>Bacillaceae</taxon>
        <taxon>Lysinibacillus</taxon>
    </lineage>
</organism>
<name>A0ABX7AKS4_9BACI</name>
<dbReference type="Proteomes" id="UP000596049">
    <property type="component" value="Chromosome"/>
</dbReference>
<evidence type="ECO:0000313" key="2">
    <source>
        <dbReference type="Proteomes" id="UP000596049"/>
    </source>
</evidence>
<accession>A0ABX7AKS4</accession>
<sequence>MAIKKYERINFLDHILRIDEKGDFIPVIDLSTGTQKNERVTGLPVWEALQEGTRHNQKVMNHLDENIEINRNYLISLEATIRRIQIQLELDDRVSGNSETFVDALDGEQARKMELDTVKTVVKDTIPIGATTLNVVDASGFQPLTEVTLYDSTNSEDILITVIESNVLTVQATKKNYSKGAFIARSNAELDVVQQRLKPGLWGTYSVSMNEVV</sequence>
<proteinExistence type="predicted"/>
<dbReference type="EMBL" id="CP067341">
    <property type="protein sequence ID" value="QQP10410.1"/>
    <property type="molecule type" value="Genomic_DNA"/>
</dbReference>